<sequence>MNYPFPSGAPDLARSFVDRLRTAYDTLRVTRRERRNRADVAVQPLREIKSLVPADVPLVFVTHNDVALLGAFIQHYRQLGVTRFICVDDVSTDGTREALLSEPDVDVWTSPIRYGQARRGRNWRERLFSIYGLGRWYVNVDSDEFLVYDDCFKRSLPSLFNALEARGLKRMAAPMLDMYPKLSEVAEGSLSVDRPWQFSRYFDGDSYLSTLTKRGISIKGGPRGRKFSERNELIKYPVIFWDEACFFGSSPHQPLPYGRNFPSIWGAILHFKFYTNYKAKITEAVEGKQHYNASEHYQKMMDILDREGEIDFSYDQSIRYDGPQQLIERGFMTKIDFASRD</sequence>
<dbReference type="OrthoDB" id="3010234at2"/>
<dbReference type="RefSeq" id="WP_114711234.1">
    <property type="nucleotide sequence ID" value="NZ_KZ857258.1"/>
</dbReference>
<proteinExistence type="predicted"/>
<reference evidence="1 2" key="1">
    <citation type="submission" date="2017-03" db="EMBL/GenBank/DDBJ databases">
        <title>Genome analysis of Rhizobial strains effectives or ineffectives for nitrogen fixation isolated from bean seeds.</title>
        <authorList>
            <person name="Peralta H."/>
            <person name="Aguilar-Vera A."/>
            <person name="Mora Y."/>
            <person name="Vargas-Lagunas C."/>
            <person name="Girard L."/>
            <person name="Mora J."/>
        </authorList>
    </citation>
    <scope>NUCLEOTIDE SEQUENCE [LARGE SCALE GENOMIC DNA]</scope>
    <source>
        <strain evidence="1 2">CCGM3</strain>
    </source>
</reference>
<evidence type="ECO:0000313" key="1">
    <source>
        <dbReference type="EMBL" id="RDJ15986.1"/>
    </source>
</evidence>
<organism evidence="1 2">
    <name type="scientific">Rhizobium grahamii</name>
    <dbReference type="NCBI Taxonomy" id="1120045"/>
    <lineage>
        <taxon>Bacteria</taxon>
        <taxon>Pseudomonadati</taxon>
        <taxon>Pseudomonadota</taxon>
        <taxon>Alphaproteobacteria</taxon>
        <taxon>Hyphomicrobiales</taxon>
        <taxon>Rhizobiaceae</taxon>
        <taxon>Rhizobium/Agrobacterium group</taxon>
        <taxon>Rhizobium</taxon>
    </lineage>
</organism>
<dbReference type="SUPFAM" id="SSF53448">
    <property type="entry name" value="Nucleotide-diphospho-sugar transferases"/>
    <property type="match status" value="1"/>
</dbReference>
<name>A0A370KW95_9HYPH</name>
<dbReference type="Proteomes" id="UP000254939">
    <property type="component" value="Unassembled WGS sequence"/>
</dbReference>
<dbReference type="EMBL" id="NAAC01000003">
    <property type="protein sequence ID" value="RDJ15986.1"/>
    <property type="molecule type" value="Genomic_DNA"/>
</dbReference>
<dbReference type="Pfam" id="PF13704">
    <property type="entry name" value="Glyco_tranf_2_4"/>
    <property type="match status" value="1"/>
</dbReference>
<protein>
    <recommendedName>
        <fullName evidence="3">Glycosyltransferase family 2 protein</fullName>
    </recommendedName>
</protein>
<evidence type="ECO:0000313" key="2">
    <source>
        <dbReference type="Proteomes" id="UP000254939"/>
    </source>
</evidence>
<comment type="caution">
    <text evidence="1">The sequence shown here is derived from an EMBL/GenBank/DDBJ whole genome shotgun (WGS) entry which is preliminary data.</text>
</comment>
<gene>
    <name evidence="1" type="ORF">B5K06_02845</name>
</gene>
<dbReference type="InterPro" id="IPR029044">
    <property type="entry name" value="Nucleotide-diphossugar_trans"/>
</dbReference>
<dbReference type="AlphaFoldDB" id="A0A370KW95"/>
<accession>A0A370KW95</accession>
<evidence type="ECO:0008006" key="3">
    <source>
        <dbReference type="Google" id="ProtNLM"/>
    </source>
</evidence>